<dbReference type="AlphaFoldDB" id="A0A383DHT8"/>
<feature type="non-terminal residue" evidence="1">
    <location>
        <position position="123"/>
    </location>
</feature>
<proteinExistence type="predicted"/>
<evidence type="ECO:0000313" key="1">
    <source>
        <dbReference type="EMBL" id="SVE43815.1"/>
    </source>
</evidence>
<protein>
    <submittedName>
        <fullName evidence="1">Uncharacterized protein</fullName>
    </submittedName>
</protein>
<feature type="non-terminal residue" evidence="1">
    <location>
        <position position="1"/>
    </location>
</feature>
<dbReference type="EMBL" id="UINC01217284">
    <property type="protein sequence ID" value="SVE43815.1"/>
    <property type="molecule type" value="Genomic_DNA"/>
</dbReference>
<accession>A0A383DHT8</accession>
<gene>
    <name evidence="1" type="ORF">METZ01_LOCUS496669</name>
</gene>
<sequence>VKNLSKILLSVIITLITISSVQAAIAEDLSDQASKKLELLRAKLVDADGYKLHLQVVVRDSQGQLVAVMESVDIWKIPARLPDGAEVPYITDVLFDQLLDEKEIITLGNKKYEKAQFIDIWNL</sequence>
<organism evidence="1">
    <name type="scientific">marine metagenome</name>
    <dbReference type="NCBI Taxonomy" id="408172"/>
    <lineage>
        <taxon>unclassified sequences</taxon>
        <taxon>metagenomes</taxon>
        <taxon>ecological metagenomes</taxon>
    </lineage>
</organism>
<reference evidence="1" key="1">
    <citation type="submission" date="2018-05" db="EMBL/GenBank/DDBJ databases">
        <authorList>
            <person name="Lanie J.A."/>
            <person name="Ng W.-L."/>
            <person name="Kazmierczak K.M."/>
            <person name="Andrzejewski T.M."/>
            <person name="Davidsen T.M."/>
            <person name="Wayne K.J."/>
            <person name="Tettelin H."/>
            <person name="Glass J.I."/>
            <person name="Rusch D."/>
            <person name="Podicherti R."/>
            <person name="Tsui H.-C.T."/>
            <person name="Winkler M.E."/>
        </authorList>
    </citation>
    <scope>NUCLEOTIDE SEQUENCE</scope>
</reference>
<name>A0A383DHT8_9ZZZZ</name>